<dbReference type="InterPro" id="IPR009297">
    <property type="entry name" value="DUF952"/>
</dbReference>
<dbReference type="AlphaFoldDB" id="A0AA49GRQ9"/>
<sequence length="235" mass="27386">MNDEIPIATCYLHHDEDERNRSWLTNQHFYVKSKGKLKRFDLERIQRLAIEQRRWWFPVVAGGILAPLSLLAILLNLYNPWWLISLLVGSMLLWYWGASQHMVLAIHQHHHRQDISLPAATPNLEAFVQFTNRFLRRSSQHLYIQVEPEAWQRALQTGVYRPMTLQQNGFIPAYSSLHTKNEISSTQQWVMIDPLHLTSPIRYETEGGQLHPRIYGPIPMQALTSINTTEASGQK</sequence>
<dbReference type="Gene3D" id="3.20.170.20">
    <property type="entry name" value="Protein of unknown function DUF952"/>
    <property type="match status" value="1"/>
</dbReference>
<name>A0AA49GRQ9_9BACT</name>
<reference evidence="2" key="1">
    <citation type="journal article" date="2023" name="Comput. Struct. Biotechnol. J.">
        <title>Discovery of a novel marine Bacteroidetes with a rich repertoire of carbohydrate-active enzymes.</title>
        <authorList>
            <person name="Chen B."/>
            <person name="Liu G."/>
            <person name="Chen Q."/>
            <person name="Wang H."/>
            <person name="Liu L."/>
            <person name="Tang K."/>
        </authorList>
    </citation>
    <scope>NUCLEOTIDE SEQUENCE</scope>
    <source>
        <strain evidence="2">TK19036</strain>
    </source>
</reference>
<accession>A0AA49GRQ9</accession>
<feature type="transmembrane region" description="Helical" evidence="1">
    <location>
        <begin position="55"/>
        <end position="75"/>
    </location>
</feature>
<proteinExistence type="predicted"/>
<dbReference type="Pfam" id="PF06108">
    <property type="entry name" value="DUF952"/>
    <property type="match status" value="1"/>
</dbReference>
<organism evidence="2">
    <name type="scientific">Roseihalotalea indica</name>
    <dbReference type="NCBI Taxonomy" id="2867963"/>
    <lineage>
        <taxon>Bacteria</taxon>
        <taxon>Pseudomonadati</taxon>
        <taxon>Bacteroidota</taxon>
        <taxon>Cytophagia</taxon>
        <taxon>Cytophagales</taxon>
        <taxon>Catalimonadaceae</taxon>
        <taxon>Roseihalotalea</taxon>
    </lineage>
</organism>
<keyword evidence="1" id="KW-1133">Transmembrane helix</keyword>
<protein>
    <submittedName>
        <fullName evidence="2">DUF952 domain-containing protein</fullName>
    </submittedName>
</protein>
<reference evidence="2" key="2">
    <citation type="journal article" date="2024" name="Antonie Van Leeuwenhoek">
        <title>Roseihalotalea indica gen. nov., sp. nov., a halophilic Bacteroidetes from mesopelagic Southwest Indian Ocean with higher carbohydrate metabolic potential.</title>
        <authorList>
            <person name="Chen B."/>
            <person name="Zhang M."/>
            <person name="Lin D."/>
            <person name="Ye J."/>
            <person name="Tang K."/>
        </authorList>
    </citation>
    <scope>NUCLEOTIDE SEQUENCE</scope>
    <source>
        <strain evidence="2">TK19036</strain>
    </source>
</reference>
<evidence type="ECO:0000313" key="2">
    <source>
        <dbReference type="EMBL" id="WKN38751.1"/>
    </source>
</evidence>
<evidence type="ECO:0000256" key="1">
    <source>
        <dbReference type="SAM" id="Phobius"/>
    </source>
</evidence>
<keyword evidence="1" id="KW-0472">Membrane</keyword>
<dbReference type="EMBL" id="CP120682">
    <property type="protein sequence ID" value="WKN38751.1"/>
    <property type="molecule type" value="Genomic_DNA"/>
</dbReference>
<gene>
    <name evidence="2" type="ORF">K4G66_08545</name>
</gene>
<feature type="transmembrane region" description="Helical" evidence="1">
    <location>
        <begin position="81"/>
        <end position="98"/>
    </location>
</feature>
<keyword evidence="1" id="KW-0812">Transmembrane</keyword>